<feature type="transmembrane region" description="Helical" evidence="1">
    <location>
        <begin position="92"/>
        <end position="114"/>
    </location>
</feature>
<evidence type="ECO:0000256" key="1">
    <source>
        <dbReference type="SAM" id="Phobius"/>
    </source>
</evidence>
<keyword evidence="1" id="KW-0472">Membrane</keyword>
<reference evidence="2" key="1">
    <citation type="submission" date="2020-10" db="EMBL/GenBank/DDBJ databases">
        <authorList>
            <person name="Gilroy R."/>
        </authorList>
    </citation>
    <scope>NUCLEOTIDE SEQUENCE</scope>
    <source>
        <strain evidence="2">CHK184-20233</strain>
    </source>
</reference>
<dbReference type="AlphaFoldDB" id="A0A9D1DV53"/>
<sequence>MSVYEKTRWVFIINIALILYVLFVFGPSAMPIVGFVVDIFLLLGSLYLINDNIFAYNEKCKKITYVVTIIIIVCSFLVNNKEFELYSFVMTFFRFMLFFFAIIEGVFVIEGIVVKKKANKNK</sequence>
<dbReference type="Proteomes" id="UP000824232">
    <property type="component" value="Unassembled WGS sequence"/>
</dbReference>
<organism evidence="2 3">
    <name type="scientific">Candidatus Onthousia excrementipullorum</name>
    <dbReference type="NCBI Taxonomy" id="2840884"/>
    <lineage>
        <taxon>Bacteria</taxon>
        <taxon>Bacillati</taxon>
        <taxon>Bacillota</taxon>
        <taxon>Bacilli</taxon>
        <taxon>Candidatus Onthousia</taxon>
    </lineage>
</organism>
<comment type="caution">
    <text evidence="2">The sequence shown here is derived from an EMBL/GenBank/DDBJ whole genome shotgun (WGS) entry which is preliminary data.</text>
</comment>
<reference evidence="2" key="2">
    <citation type="journal article" date="2021" name="PeerJ">
        <title>Extensive microbial diversity within the chicken gut microbiome revealed by metagenomics and culture.</title>
        <authorList>
            <person name="Gilroy R."/>
            <person name="Ravi A."/>
            <person name="Getino M."/>
            <person name="Pursley I."/>
            <person name="Horton D.L."/>
            <person name="Alikhan N.F."/>
            <person name="Baker D."/>
            <person name="Gharbi K."/>
            <person name="Hall N."/>
            <person name="Watson M."/>
            <person name="Adriaenssens E.M."/>
            <person name="Foster-Nyarko E."/>
            <person name="Jarju S."/>
            <person name="Secka A."/>
            <person name="Antonio M."/>
            <person name="Oren A."/>
            <person name="Chaudhuri R.R."/>
            <person name="La Ragione R."/>
            <person name="Hildebrand F."/>
            <person name="Pallen M.J."/>
        </authorList>
    </citation>
    <scope>NUCLEOTIDE SEQUENCE</scope>
    <source>
        <strain evidence="2">CHK184-20233</strain>
    </source>
</reference>
<evidence type="ECO:0000313" key="2">
    <source>
        <dbReference type="EMBL" id="HIR59493.1"/>
    </source>
</evidence>
<keyword evidence="1" id="KW-1133">Transmembrane helix</keyword>
<evidence type="ECO:0000313" key="3">
    <source>
        <dbReference type="Proteomes" id="UP000824232"/>
    </source>
</evidence>
<dbReference type="EMBL" id="DVHC01000055">
    <property type="protein sequence ID" value="HIR59493.1"/>
    <property type="molecule type" value="Genomic_DNA"/>
</dbReference>
<gene>
    <name evidence="2" type="ORF">IAB38_05520</name>
</gene>
<keyword evidence="1" id="KW-0812">Transmembrane</keyword>
<accession>A0A9D1DV53</accession>
<name>A0A9D1DV53_9FIRM</name>
<feature type="transmembrane region" description="Helical" evidence="1">
    <location>
        <begin position="62"/>
        <end position="80"/>
    </location>
</feature>
<protein>
    <submittedName>
        <fullName evidence="2">Uncharacterized protein</fullName>
    </submittedName>
</protein>
<feature type="transmembrane region" description="Helical" evidence="1">
    <location>
        <begin position="32"/>
        <end position="50"/>
    </location>
</feature>
<feature type="transmembrane region" description="Helical" evidence="1">
    <location>
        <begin position="9"/>
        <end position="26"/>
    </location>
</feature>
<proteinExistence type="predicted"/>